<feature type="domain" description="DUF4351" evidence="1">
    <location>
        <begin position="8"/>
        <end position="66"/>
    </location>
</feature>
<proteinExistence type="predicted"/>
<dbReference type="Proteomes" id="UP000077407">
    <property type="component" value="Unassembled WGS sequence"/>
</dbReference>
<reference evidence="2 3" key="1">
    <citation type="journal article" date="2015" name="Biotechnol. Bioeng.">
        <title>Genome sequence and phenotypic characterization of Caulobacter segnis.</title>
        <authorList>
            <person name="Patel S."/>
            <person name="Fletcher B."/>
            <person name="Scott D.C."/>
            <person name="Ely B."/>
        </authorList>
    </citation>
    <scope>NUCLEOTIDE SEQUENCE [LARGE SCALE GENOMIC DNA]</scope>
    <source>
        <strain evidence="2 3">ERI-2</strain>
    </source>
</reference>
<dbReference type="PATRIC" id="fig|1538.10.peg.2993"/>
<gene>
    <name evidence="2" type="ORF">WY13_02975</name>
</gene>
<accession>A0A162KTQ7</accession>
<evidence type="ECO:0000259" key="1">
    <source>
        <dbReference type="Pfam" id="PF14261"/>
    </source>
</evidence>
<protein>
    <recommendedName>
        <fullName evidence="1">DUF4351 domain-containing protein</fullName>
    </recommendedName>
</protein>
<dbReference type="Pfam" id="PF14261">
    <property type="entry name" value="DUF4351"/>
    <property type="match status" value="1"/>
</dbReference>
<evidence type="ECO:0000313" key="2">
    <source>
        <dbReference type="EMBL" id="OAA83846.1"/>
    </source>
</evidence>
<comment type="caution">
    <text evidence="2">The sequence shown here is derived from an EMBL/GenBank/DDBJ whole genome shotgun (WGS) entry which is preliminary data.</text>
</comment>
<evidence type="ECO:0000313" key="3">
    <source>
        <dbReference type="Proteomes" id="UP000077407"/>
    </source>
</evidence>
<organism evidence="2 3">
    <name type="scientific">Clostridium ljungdahlii</name>
    <dbReference type="NCBI Taxonomy" id="1538"/>
    <lineage>
        <taxon>Bacteria</taxon>
        <taxon>Bacillati</taxon>
        <taxon>Bacillota</taxon>
        <taxon>Clostridia</taxon>
        <taxon>Eubacteriales</taxon>
        <taxon>Clostridiaceae</taxon>
        <taxon>Clostridium</taxon>
    </lineage>
</organism>
<name>A0A162KTQ7_9CLOT</name>
<sequence length="66" mass="7848">MIRDEGIEEGKTKGKSEIIIRQILKKFKKVPQEYIYRIKCLSDETLECIATDIFDMESVEDLKKYF</sequence>
<dbReference type="InterPro" id="IPR025587">
    <property type="entry name" value="DUF4351"/>
</dbReference>
<dbReference type="EMBL" id="LITT01000046">
    <property type="protein sequence ID" value="OAA83846.1"/>
    <property type="molecule type" value="Genomic_DNA"/>
</dbReference>
<dbReference type="AlphaFoldDB" id="A0A162KTQ7"/>